<evidence type="ECO:0000313" key="7">
    <source>
        <dbReference type="EMBL" id="SFN49686.1"/>
    </source>
</evidence>
<evidence type="ECO:0000256" key="2">
    <source>
        <dbReference type="ARBA" id="ARBA00022729"/>
    </source>
</evidence>
<dbReference type="EMBL" id="FOVL01000006">
    <property type="protein sequence ID" value="SFN49686.1"/>
    <property type="molecule type" value="Genomic_DNA"/>
</dbReference>
<dbReference type="STRING" id="287099.SAMN05660413_01342"/>
<evidence type="ECO:0000256" key="3">
    <source>
        <dbReference type="ARBA" id="ARBA00022801"/>
    </source>
</evidence>
<keyword evidence="8" id="KW-1185">Reference proteome</keyword>
<dbReference type="AlphaFoldDB" id="A0A1I4ZHE7"/>
<dbReference type="InterPro" id="IPR017853">
    <property type="entry name" value="GH"/>
</dbReference>
<evidence type="ECO:0000256" key="4">
    <source>
        <dbReference type="RuleBase" id="RU361188"/>
    </source>
</evidence>
<feature type="domain" description="Glycosyl hydrolase family 30 TIM-barrel" evidence="5">
    <location>
        <begin position="86"/>
        <end position="417"/>
    </location>
</feature>
<comment type="similarity">
    <text evidence="1 4">Belongs to the glycosyl hydrolase 30 family.</text>
</comment>
<evidence type="ECO:0000256" key="1">
    <source>
        <dbReference type="ARBA" id="ARBA00005382"/>
    </source>
</evidence>
<organism evidence="7 8">
    <name type="scientific">Salegentibacter flavus</name>
    <dbReference type="NCBI Taxonomy" id="287099"/>
    <lineage>
        <taxon>Bacteria</taxon>
        <taxon>Pseudomonadati</taxon>
        <taxon>Bacteroidota</taxon>
        <taxon>Flavobacteriia</taxon>
        <taxon>Flavobacteriales</taxon>
        <taxon>Flavobacteriaceae</taxon>
        <taxon>Salegentibacter</taxon>
    </lineage>
</organism>
<name>A0A1I4ZHE7_9FLAO</name>
<gene>
    <name evidence="7" type="ORF">SAMN05660413_01342</name>
</gene>
<dbReference type="InterPro" id="IPR033453">
    <property type="entry name" value="Glyco_hydro_30_TIM-barrel"/>
</dbReference>
<dbReference type="RefSeq" id="WP_093407459.1">
    <property type="nucleotide sequence ID" value="NZ_FOVL01000006.1"/>
</dbReference>
<dbReference type="InterPro" id="IPR001139">
    <property type="entry name" value="Glyco_hydro_30"/>
</dbReference>
<evidence type="ECO:0000313" key="8">
    <source>
        <dbReference type="Proteomes" id="UP000199153"/>
    </source>
</evidence>
<dbReference type="PANTHER" id="PTHR11069:SF23">
    <property type="entry name" value="LYSOSOMAL ACID GLUCOSYLCERAMIDASE"/>
    <property type="match status" value="1"/>
</dbReference>
<dbReference type="SUPFAM" id="SSF51445">
    <property type="entry name" value="(Trans)glycosidases"/>
    <property type="match status" value="1"/>
</dbReference>
<feature type="domain" description="Glycosyl hydrolase family 30 beta sandwich" evidence="6">
    <location>
        <begin position="420"/>
        <end position="480"/>
    </location>
</feature>
<keyword evidence="2" id="KW-0732">Signal</keyword>
<dbReference type="InterPro" id="IPR033452">
    <property type="entry name" value="GH30_C"/>
</dbReference>
<evidence type="ECO:0000259" key="5">
    <source>
        <dbReference type="Pfam" id="PF02055"/>
    </source>
</evidence>
<keyword evidence="3 4" id="KW-0378">Hydrolase</keyword>
<dbReference type="PRINTS" id="PR00843">
    <property type="entry name" value="GLHYDRLASE30"/>
</dbReference>
<dbReference type="InterPro" id="IPR013780">
    <property type="entry name" value="Glyco_hydro_b"/>
</dbReference>
<dbReference type="Gene3D" id="3.20.20.80">
    <property type="entry name" value="Glycosidases"/>
    <property type="match status" value="1"/>
</dbReference>
<dbReference type="Proteomes" id="UP000199153">
    <property type="component" value="Unassembled WGS sequence"/>
</dbReference>
<reference evidence="7 8" key="1">
    <citation type="submission" date="2016-10" db="EMBL/GenBank/DDBJ databases">
        <authorList>
            <person name="de Groot N.N."/>
        </authorList>
    </citation>
    <scope>NUCLEOTIDE SEQUENCE [LARGE SCALE GENOMIC DNA]</scope>
    <source>
        <strain evidence="7 8">DSM 17794</strain>
    </source>
</reference>
<sequence>MNRIIAILFVFSVSLLNIQCSDDDPVTPLPPPSKPGGEVIGKAQIWTTNTAGTQLLDKLPVVDIYGEPLSSDPELIIDPTEKYQEIEGFGAALTGSSAYLINGLSSGKKSDLLKELFNPNTGIGISYLRMSVGASDFSLQDFTYNDMPAGETDATLDNFSLKEDEKNVIPVFKDILQVYPELRIMGSPWSAPAWMKTNKSLYGGSLKQEWYNTYAHYFVKYIEGYAAHGIKVDAITPQNEPLHQAQYPTMIMEAGEQVEFIKDHLGPLFRSEGIETKIIAYDHNFDKPQYPITVLSDEEAYPYVDGSAFHAYAGDVSAMSQVHNAFPEKGLYFTEISGGEWATDFGDNLKWNIKNIFIGTTRNWSKTALLWNLALDENSGPTNNGCQDCRGVVTIESSGEIIYNEEFYALAHFSKFVRPGASRIASNQISGGIFNVAFQNPDGTIALVILNETTSNRNINVQAGDKYLKINSTANSVSTLVW</sequence>
<dbReference type="Pfam" id="PF02055">
    <property type="entry name" value="Glyco_hydro_30"/>
    <property type="match status" value="1"/>
</dbReference>
<dbReference type="GO" id="GO:0004348">
    <property type="term" value="F:glucosylceramidase activity"/>
    <property type="evidence" value="ECO:0007669"/>
    <property type="project" value="InterPro"/>
</dbReference>
<dbReference type="GO" id="GO:0016020">
    <property type="term" value="C:membrane"/>
    <property type="evidence" value="ECO:0007669"/>
    <property type="project" value="GOC"/>
</dbReference>
<dbReference type="Pfam" id="PF17189">
    <property type="entry name" value="Glyco_hydro_30C"/>
    <property type="match status" value="1"/>
</dbReference>
<evidence type="ECO:0000259" key="6">
    <source>
        <dbReference type="Pfam" id="PF17189"/>
    </source>
</evidence>
<dbReference type="GO" id="GO:0006680">
    <property type="term" value="P:glucosylceramide catabolic process"/>
    <property type="evidence" value="ECO:0007669"/>
    <property type="project" value="TreeGrafter"/>
</dbReference>
<protein>
    <submittedName>
        <fullName evidence="7">Glucosylceramidase</fullName>
    </submittedName>
</protein>
<accession>A0A1I4ZHE7</accession>
<dbReference type="OrthoDB" id="9806701at2"/>
<dbReference type="PANTHER" id="PTHR11069">
    <property type="entry name" value="GLUCOSYLCERAMIDASE"/>
    <property type="match status" value="1"/>
</dbReference>
<proteinExistence type="inferred from homology"/>
<keyword evidence="4" id="KW-0326">Glycosidase</keyword>
<dbReference type="Gene3D" id="2.60.40.1180">
    <property type="entry name" value="Golgi alpha-mannosidase II"/>
    <property type="match status" value="1"/>
</dbReference>